<evidence type="ECO:0000313" key="1">
    <source>
        <dbReference type="EMBL" id="MBI1756466.1"/>
    </source>
</evidence>
<dbReference type="EMBL" id="JACOSL010000031">
    <property type="protein sequence ID" value="MBI1756466.1"/>
    <property type="molecule type" value="Genomic_DNA"/>
</dbReference>
<protein>
    <submittedName>
        <fullName evidence="1">Uncharacterized protein</fullName>
    </submittedName>
</protein>
<name>A0A931PWB2_FIMGI</name>
<sequence length="49" mass="5548">MLRSRAARLEVVDKDAISDARIFALDDETTNLFVLRALLETFGFDCVET</sequence>
<reference evidence="1" key="1">
    <citation type="submission" date="2020-07" db="EMBL/GenBank/DDBJ databases">
        <title>Huge and variable diversity of episymbiotic CPR bacteria and DPANN archaea in groundwater ecosystems.</title>
        <authorList>
            <person name="He C.Y."/>
            <person name="Keren R."/>
            <person name="Whittaker M."/>
            <person name="Farag I.F."/>
            <person name="Doudna J."/>
            <person name="Cate J.H.D."/>
            <person name="Banfield J.F."/>
        </authorList>
    </citation>
    <scope>NUCLEOTIDE SEQUENCE</scope>
    <source>
        <strain evidence="1">NC_groundwater_17_Pr7_B-0.1um_64_12</strain>
    </source>
</reference>
<dbReference type="Proteomes" id="UP000727962">
    <property type="component" value="Unassembled WGS sequence"/>
</dbReference>
<organism evidence="1 2">
    <name type="scientific">Fimbriimonas ginsengisoli</name>
    <dbReference type="NCBI Taxonomy" id="1005039"/>
    <lineage>
        <taxon>Bacteria</taxon>
        <taxon>Bacillati</taxon>
        <taxon>Armatimonadota</taxon>
        <taxon>Fimbriimonadia</taxon>
        <taxon>Fimbriimonadales</taxon>
        <taxon>Fimbriimonadaceae</taxon>
        <taxon>Fimbriimonas</taxon>
    </lineage>
</organism>
<dbReference type="AlphaFoldDB" id="A0A931PWB2"/>
<proteinExistence type="predicted"/>
<accession>A0A931PWB2</accession>
<evidence type="ECO:0000313" key="2">
    <source>
        <dbReference type="Proteomes" id="UP000727962"/>
    </source>
</evidence>
<comment type="caution">
    <text evidence="1">The sequence shown here is derived from an EMBL/GenBank/DDBJ whole genome shotgun (WGS) entry which is preliminary data.</text>
</comment>
<gene>
    <name evidence="1" type="ORF">HYR64_05090</name>
</gene>